<protein>
    <submittedName>
        <fullName evidence="2">Uncharacterized protein</fullName>
    </submittedName>
</protein>
<evidence type="ECO:0000256" key="1">
    <source>
        <dbReference type="SAM" id="MobiDB-lite"/>
    </source>
</evidence>
<evidence type="ECO:0000313" key="2">
    <source>
        <dbReference type="EMBL" id="TRZ22087.1"/>
    </source>
</evidence>
<gene>
    <name evidence="2" type="ORF">HGM15179_004991</name>
</gene>
<comment type="caution">
    <text evidence="2">The sequence shown here is derived from an EMBL/GenBank/DDBJ whole genome shotgun (WGS) entry which is preliminary data.</text>
</comment>
<sequence length="118" mass="12964">MDLGIQIPQKINLLSHVLLQTLLFSHVPKAEMLLLHPGQIRPSPASSQGPSPQCLISDIPRAQEQGHGKVTDDVRMRDAQKDTKETPNSVHGFGNTLRERKDQPQNQATASTTLLGQI</sequence>
<feature type="compositionally biased region" description="Basic and acidic residues" evidence="1">
    <location>
        <begin position="64"/>
        <end position="85"/>
    </location>
</feature>
<dbReference type="EMBL" id="SWJQ01000105">
    <property type="protein sequence ID" value="TRZ22087.1"/>
    <property type="molecule type" value="Genomic_DNA"/>
</dbReference>
<evidence type="ECO:0000313" key="3">
    <source>
        <dbReference type="Proteomes" id="UP000796761"/>
    </source>
</evidence>
<reference evidence="2" key="1">
    <citation type="submission" date="2019-04" db="EMBL/GenBank/DDBJ databases">
        <title>Genome assembly of Zosterops borbonicus 15179.</title>
        <authorList>
            <person name="Leroy T."/>
            <person name="Anselmetti Y."/>
            <person name="Tilak M.-K."/>
            <person name="Nabholz B."/>
        </authorList>
    </citation>
    <scope>NUCLEOTIDE SEQUENCE</scope>
    <source>
        <strain evidence="2">HGM_15179</strain>
        <tissue evidence="2">Muscle</tissue>
    </source>
</reference>
<feature type="region of interest" description="Disordered" evidence="1">
    <location>
        <begin position="39"/>
        <end position="118"/>
    </location>
</feature>
<dbReference type="Proteomes" id="UP000796761">
    <property type="component" value="Unassembled WGS sequence"/>
</dbReference>
<organism evidence="2 3">
    <name type="scientific">Zosterops borbonicus</name>
    <dbReference type="NCBI Taxonomy" id="364589"/>
    <lineage>
        <taxon>Eukaryota</taxon>
        <taxon>Metazoa</taxon>
        <taxon>Chordata</taxon>
        <taxon>Craniata</taxon>
        <taxon>Vertebrata</taxon>
        <taxon>Euteleostomi</taxon>
        <taxon>Archelosauria</taxon>
        <taxon>Archosauria</taxon>
        <taxon>Dinosauria</taxon>
        <taxon>Saurischia</taxon>
        <taxon>Theropoda</taxon>
        <taxon>Coelurosauria</taxon>
        <taxon>Aves</taxon>
        <taxon>Neognathae</taxon>
        <taxon>Neoaves</taxon>
        <taxon>Telluraves</taxon>
        <taxon>Australaves</taxon>
        <taxon>Passeriformes</taxon>
        <taxon>Sylvioidea</taxon>
        <taxon>Zosteropidae</taxon>
        <taxon>Zosterops</taxon>
    </lineage>
</organism>
<name>A0A8K1GQB8_9PASS</name>
<feature type="compositionally biased region" description="Low complexity" evidence="1">
    <location>
        <begin position="42"/>
        <end position="53"/>
    </location>
</feature>
<accession>A0A8K1GQB8</accession>
<dbReference type="AlphaFoldDB" id="A0A8K1GQB8"/>
<proteinExistence type="predicted"/>
<keyword evidence="3" id="KW-1185">Reference proteome</keyword>
<feature type="compositionally biased region" description="Polar residues" evidence="1">
    <location>
        <begin position="104"/>
        <end position="118"/>
    </location>
</feature>